<dbReference type="InterPro" id="IPR013862">
    <property type="entry name" value="Kei1"/>
</dbReference>
<gene>
    <name evidence="3" type="ORF">CPB83DRAFT_848604</name>
</gene>
<feature type="compositionally biased region" description="Acidic residues" evidence="1">
    <location>
        <begin position="294"/>
        <end position="305"/>
    </location>
</feature>
<evidence type="ECO:0000313" key="3">
    <source>
        <dbReference type="EMBL" id="KAF9531712.1"/>
    </source>
</evidence>
<protein>
    <submittedName>
        <fullName evidence="3">DUF1753-domain-containing protein</fullName>
    </submittedName>
</protein>
<accession>A0A9P6EMD1</accession>
<feature type="transmembrane region" description="Helical" evidence="2">
    <location>
        <begin position="161"/>
        <end position="184"/>
    </location>
</feature>
<dbReference type="PANTHER" id="PTHR28077">
    <property type="entry name" value="INOSITOL PHOSPHORYLCERAMIDE SYNTHASE REGULATORY SUBUNIT KEI1"/>
    <property type="match status" value="1"/>
</dbReference>
<keyword evidence="2" id="KW-1133">Transmembrane helix</keyword>
<comment type="caution">
    <text evidence="3">The sequence shown here is derived from an EMBL/GenBank/DDBJ whole genome shotgun (WGS) entry which is preliminary data.</text>
</comment>
<keyword evidence="2" id="KW-0472">Membrane</keyword>
<keyword evidence="4" id="KW-1185">Reference proteome</keyword>
<feature type="transmembrane region" description="Helical" evidence="2">
    <location>
        <begin position="56"/>
        <end position="76"/>
    </location>
</feature>
<dbReference type="PANTHER" id="PTHR28077:SF1">
    <property type="entry name" value="INOSITOL PHOSPHORYLCERAMIDE SYNTHASE REGULATORY SUBUNIT KEI1"/>
    <property type="match status" value="1"/>
</dbReference>
<dbReference type="Pfam" id="PF08552">
    <property type="entry name" value="Kei1"/>
    <property type="match status" value="1"/>
</dbReference>
<evidence type="ECO:0000313" key="4">
    <source>
        <dbReference type="Proteomes" id="UP000807306"/>
    </source>
</evidence>
<sequence length="336" mass="36707">MKLMLRPEWRLWPLSSFLGLLDLKTGVTMAILFALVNKVAGVYGIIAVLTGAGGSFAQLSLYIYSVVTLIVLVWGLRAVQQEEAKKTLYFAHFYAVDHIFSTSWTVFFAMVWWLWTPHDGQRQANSPAQEALVVLANITQHLSPEERRDAAVAIWNHEKGLAAAVIVLSWCFKLYLGLVTYSYATHLRKGSFRGLPLSRSTYGASNSNSHIAYDALADAEDDDVEDFYRVPLRSPAATRGGHRRGGSTGGNHKPHHSTSSVTSFADFVSAPGRPGSARKKGGFGSVSHPRELGIDEEVLFDEDEATYAASTSSRGHSKPGTESTLATSDEERTIGG</sequence>
<name>A0A9P6EMD1_9AGAR</name>
<dbReference type="GO" id="GO:0070916">
    <property type="term" value="C:inositol phosphoceramide synthase complex"/>
    <property type="evidence" value="ECO:0007669"/>
    <property type="project" value="TreeGrafter"/>
</dbReference>
<evidence type="ECO:0000256" key="1">
    <source>
        <dbReference type="SAM" id="MobiDB-lite"/>
    </source>
</evidence>
<dbReference type="GO" id="GO:0070917">
    <property type="term" value="F:inositol phosphoceramide synthase regulator activity"/>
    <property type="evidence" value="ECO:0007669"/>
    <property type="project" value="InterPro"/>
</dbReference>
<dbReference type="Proteomes" id="UP000807306">
    <property type="component" value="Unassembled WGS sequence"/>
</dbReference>
<feature type="transmembrane region" description="Helical" evidence="2">
    <location>
        <begin position="88"/>
        <end position="115"/>
    </location>
</feature>
<proteinExistence type="predicted"/>
<organism evidence="3 4">
    <name type="scientific">Crepidotus variabilis</name>
    <dbReference type="NCBI Taxonomy" id="179855"/>
    <lineage>
        <taxon>Eukaryota</taxon>
        <taxon>Fungi</taxon>
        <taxon>Dikarya</taxon>
        <taxon>Basidiomycota</taxon>
        <taxon>Agaricomycotina</taxon>
        <taxon>Agaricomycetes</taxon>
        <taxon>Agaricomycetidae</taxon>
        <taxon>Agaricales</taxon>
        <taxon>Agaricineae</taxon>
        <taxon>Crepidotaceae</taxon>
        <taxon>Crepidotus</taxon>
    </lineage>
</organism>
<dbReference type="AlphaFoldDB" id="A0A9P6EMD1"/>
<reference evidence="3" key="1">
    <citation type="submission" date="2020-11" db="EMBL/GenBank/DDBJ databases">
        <authorList>
            <consortium name="DOE Joint Genome Institute"/>
            <person name="Ahrendt S."/>
            <person name="Riley R."/>
            <person name="Andreopoulos W."/>
            <person name="Labutti K."/>
            <person name="Pangilinan J."/>
            <person name="Ruiz-Duenas F.J."/>
            <person name="Barrasa J.M."/>
            <person name="Sanchez-Garcia M."/>
            <person name="Camarero S."/>
            <person name="Miyauchi S."/>
            <person name="Serrano A."/>
            <person name="Linde D."/>
            <person name="Babiker R."/>
            <person name="Drula E."/>
            <person name="Ayuso-Fernandez I."/>
            <person name="Pacheco R."/>
            <person name="Padilla G."/>
            <person name="Ferreira P."/>
            <person name="Barriuso J."/>
            <person name="Kellner H."/>
            <person name="Castanera R."/>
            <person name="Alfaro M."/>
            <person name="Ramirez L."/>
            <person name="Pisabarro A.G."/>
            <person name="Kuo A."/>
            <person name="Tritt A."/>
            <person name="Lipzen A."/>
            <person name="He G."/>
            <person name="Yan M."/>
            <person name="Ng V."/>
            <person name="Cullen D."/>
            <person name="Martin F."/>
            <person name="Rosso M.-N."/>
            <person name="Henrissat B."/>
            <person name="Hibbett D."/>
            <person name="Martinez A.T."/>
            <person name="Grigoriev I.V."/>
        </authorList>
    </citation>
    <scope>NUCLEOTIDE SEQUENCE</scope>
    <source>
        <strain evidence="3">CBS 506.95</strain>
    </source>
</reference>
<dbReference type="GO" id="GO:0006673">
    <property type="term" value="P:inositol phosphoceramide metabolic process"/>
    <property type="evidence" value="ECO:0007669"/>
    <property type="project" value="InterPro"/>
</dbReference>
<feature type="region of interest" description="Disordered" evidence="1">
    <location>
        <begin position="232"/>
        <end position="336"/>
    </location>
</feature>
<keyword evidence="2" id="KW-0812">Transmembrane</keyword>
<dbReference type="GO" id="GO:0000139">
    <property type="term" value="C:Golgi membrane"/>
    <property type="evidence" value="ECO:0007669"/>
    <property type="project" value="TreeGrafter"/>
</dbReference>
<evidence type="ECO:0000256" key="2">
    <source>
        <dbReference type="SAM" id="Phobius"/>
    </source>
</evidence>
<feature type="compositionally biased region" description="Polar residues" evidence="1">
    <location>
        <begin position="308"/>
        <end position="327"/>
    </location>
</feature>
<dbReference type="EMBL" id="MU157834">
    <property type="protein sequence ID" value="KAF9531712.1"/>
    <property type="molecule type" value="Genomic_DNA"/>
</dbReference>
<dbReference type="OrthoDB" id="3338076at2759"/>